<dbReference type="FunCoup" id="G0R0V3">
    <property type="interactions" value="333"/>
</dbReference>
<dbReference type="EMBL" id="GL984204">
    <property type="protein sequence ID" value="EGR28913.1"/>
    <property type="molecule type" value="Genomic_DNA"/>
</dbReference>
<protein>
    <submittedName>
        <fullName evidence="8">Uncharacterized protein</fullName>
    </submittedName>
</protein>
<dbReference type="GeneID" id="14905002"/>
<feature type="domain" description="Helicase ATP-binding" evidence="6">
    <location>
        <begin position="17"/>
        <end position="174"/>
    </location>
</feature>
<evidence type="ECO:0000256" key="4">
    <source>
        <dbReference type="ARBA" id="ARBA00022840"/>
    </source>
</evidence>
<keyword evidence="9" id="KW-1185">Reference proteome</keyword>
<dbReference type="GO" id="GO:0004386">
    <property type="term" value="F:helicase activity"/>
    <property type="evidence" value="ECO:0007669"/>
    <property type="project" value="UniProtKB-KW"/>
</dbReference>
<dbReference type="SMART" id="SM01142">
    <property type="entry name" value="DSHCT"/>
    <property type="match status" value="1"/>
</dbReference>
<dbReference type="FunFam" id="3.40.50.300:FF:000354">
    <property type="entry name" value="ATP-dependent RNA helicase SKI2"/>
    <property type="match status" value="1"/>
</dbReference>
<feature type="coiled-coil region" evidence="5">
    <location>
        <begin position="204"/>
        <end position="234"/>
    </location>
</feature>
<dbReference type="RefSeq" id="XP_004030149.1">
    <property type="nucleotide sequence ID" value="XM_004030101.1"/>
</dbReference>
<dbReference type="GO" id="GO:0005524">
    <property type="term" value="F:ATP binding"/>
    <property type="evidence" value="ECO:0007669"/>
    <property type="project" value="UniProtKB-KW"/>
</dbReference>
<dbReference type="SMART" id="SM00490">
    <property type="entry name" value="HELICc"/>
    <property type="match status" value="1"/>
</dbReference>
<sequence length="639" mass="73726">MAIQYPFELDVFQKRAVLRLEEDESVFVCAHTSAGKTVIAEYAIALAQKKNRKAIYTSPIKALSNQKYRDFKSKFGDDVGIVTGDVSLNPTANCLIVTTEVLRNMLYKGHDIIRDISWVIFDEVHYVNNQERGVVWEETIIMLPESIGLVMLSATAPNYMDFANWVGRTKKRTIYVQKTLYRPVPLQHSIYIFEQFHVIKEKDEKFSIQEYDNLKNQIKKAQNLKNSINLNRQQNQSELEAIRKLLYICENQNLLPCVVFVFSKNKILELSEGLGNITFCTIEEQVKIKQKNIMFIQQNIKKRFIEKTFNQAAMKINFRDIRVPQIQKTKDLLTRGIAVHHGDVIPFIKEIVEILFSKGLIKVLFATETFAMGINMPTKTVIFHSTSKHDGFNLRMLNSSEYTQMSGRAGRRSLDDKGTVIIFIQDLNKLPTRIDLEKMLDHKYIDKDYSKPLLKARVAKEIQNIYVTEVLVSGAFDYLDEYELTALLSVFVCQGKAKGQKYDPEDDYETGLTYCPEFIRAYKQAMEITLSTVEQEIFFGIIVTNSAEQYLKDNIFNQDLVKVVYSWMHGADLLHVCQFTTYQEGSIVRCFLRLENLLNNVKSAAIILGDNHLAMKVDSSRELLVKDIVFQQSLYYANF</sequence>
<keyword evidence="2" id="KW-0378">Hydrolase</keyword>
<evidence type="ECO:0000256" key="5">
    <source>
        <dbReference type="SAM" id="Coils"/>
    </source>
</evidence>
<keyword evidence="4" id="KW-0067">ATP-binding</keyword>
<evidence type="ECO:0000259" key="6">
    <source>
        <dbReference type="PROSITE" id="PS51192"/>
    </source>
</evidence>
<dbReference type="Pfam" id="PF00271">
    <property type="entry name" value="Helicase_C"/>
    <property type="match status" value="1"/>
</dbReference>
<dbReference type="GO" id="GO:0070478">
    <property type="term" value="P:nuclear-transcribed mRNA catabolic process, 3'-5' exonucleolytic nonsense-mediated decay"/>
    <property type="evidence" value="ECO:0007669"/>
    <property type="project" value="TreeGrafter"/>
</dbReference>
<dbReference type="Pfam" id="PF00270">
    <property type="entry name" value="DEAD"/>
    <property type="match status" value="1"/>
</dbReference>
<name>G0R0V3_ICHMU</name>
<dbReference type="SMART" id="SM00487">
    <property type="entry name" value="DEXDc"/>
    <property type="match status" value="1"/>
</dbReference>
<evidence type="ECO:0000256" key="2">
    <source>
        <dbReference type="ARBA" id="ARBA00022801"/>
    </source>
</evidence>
<dbReference type="InParanoid" id="G0R0V3"/>
<keyword evidence="3" id="KW-0347">Helicase</keyword>
<dbReference type="SUPFAM" id="SSF52540">
    <property type="entry name" value="P-loop containing nucleoside triphosphate hydrolases"/>
    <property type="match status" value="1"/>
</dbReference>
<evidence type="ECO:0000256" key="1">
    <source>
        <dbReference type="ARBA" id="ARBA00022741"/>
    </source>
</evidence>
<dbReference type="InterPro" id="IPR012961">
    <property type="entry name" value="Ski2/MTR4_C"/>
</dbReference>
<keyword evidence="1" id="KW-0547">Nucleotide-binding</keyword>
<dbReference type="GO" id="GO:0003676">
    <property type="term" value="F:nucleic acid binding"/>
    <property type="evidence" value="ECO:0007669"/>
    <property type="project" value="InterPro"/>
</dbReference>
<dbReference type="STRING" id="857967.G0R0V3"/>
<dbReference type="GO" id="GO:0016787">
    <property type="term" value="F:hydrolase activity"/>
    <property type="evidence" value="ECO:0007669"/>
    <property type="project" value="UniProtKB-KW"/>
</dbReference>
<dbReference type="CDD" id="cd18795">
    <property type="entry name" value="SF2_C_Ski2"/>
    <property type="match status" value="1"/>
</dbReference>
<evidence type="ECO:0000313" key="9">
    <source>
        <dbReference type="Proteomes" id="UP000008983"/>
    </source>
</evidence>
<dbReference type="PANTHER" id="PTHR12131">
    <property type="entry name" value="ATP-DEPENDENT RNA AND DNA HELICASE"/>
    <property type="match status" value="1"/>
</dbReference>
<dbReference type="InterPro" id="IPR050699">
    <property type="entry name" value="RNA-DNA_Helicase"/>
</dbReference>
<dbReference type="eggNOG" id="KOG0947">
    <property type="taxonomic scope" value="Eukaryota"/>
</dbReference>
<evidence type="ECO:0000313" key="8">
    <source>
        <dbReference type="EMBL" id="EGR28913.1"/>
    </source>
</evidence>
<feature type="domain" description="Helicase C-terminal" evidence="7">
    <location>
        <begin position="241"/>
        <end position="459"/>
    </location>
</feature>
<dbReference type="Gene3D" id="3.40.50.300">
    <property type="entry name" value="P-loop containing nucleotide triphosphate hydrolases"/>
    <property type="match status" value="2"/>
</dbReference>
<dbReference type="PROSITE" id="PS51192">
    <property type="entry name" value="HELICASE_ATP_BIND_1"/>
    <property type="match status" value="1"/>
</dbReference>
<reference evidence="8 9" key="1">
    <citation type="submission" date="2011-07" db="EMBL/GenBank/DDBJ databases">
        <authorList>
            <person name="Coyne R."/>
            <person name="Brami D."/>
            <person name="Johnson J."/>
            <person name="Hostetler J."/>
            <person name="Hannick L."/>
            <person name="Clark T."/>
            <person name="Cassidy-Hanley D."/>
            <person name="Inman J."/>
        </authorList>
    </citation>
    <scope>NUCLEOTIDE SEQUENCE [LARGE SCALE GENOMIC DNA]</scope>
    <source>
        <strain evidence="8 9">G5</strain>
    </source>
</reference>
<gene>
    <name evidence="8" type="ORF">IMG5_167070</name>
</gene>
<dbReference type="GO" id="GO:0055087">
    <property type="term" value="C:Ski complex"/>
    <property type="evidence" value="ECO:0007669"/>
    <property type="project" value="TreeGrafter"/>
</dbReference>
<dbReference type="Gene3D" id="1.10.3380.30">
    <property type="match status" value="1"/>
</dbReference>
<organism evidence="8 9">
    <name type="scientific">Ichthyophthirius multifiliis</name>
    <name type="common">White spot disease agent</name>
    <name type="synonym">Ich</name>
    <dbReference type="NCBI Taxonomy" id="5932"/>
    <lineage>
        <taxon>Eukaryota</taxon>
        <taxon>Sar</taxon>
        <taxon>Alveolata</taxon>
        <taxon>Ciliophora</taxon>
        <taxon>Intramacronucleata</taxon>
        <taxon>Oligohymenophorea</taxon>
        <taxon>Hymenostomatida</taxon>
        <taxon>Ophryoglenina</taxon>
        <taxon>Ichthyophthirius</taxon>
    </lineage>
</organism>
<accession>G0R0V3</accession>
<dbReference type="PANTHER" id="PTHR12131:SF1">
    <property type="entry name" value="ATP-DEPENDENT RNA HELICASE SUPV3L1, MITOCHONDRIAL-RELATED"/>
    <property type="match status" value="1"/>
</dbReference>
<keyword evidence="5" id="KW-0175">Coiled coil</keyword>
<proteinExistence type="predicted"/>
<dbReference type="InterPro" id="IPR014001">
    <property type="entry name" value="Helicase_ATP-bd"/>
</dbReference>
<dbReference type="Pfam" id="PF08148">
    <property type="entry name" value="DSHCT"/>
    <property type="match status" value="1"/>
</dbReference>
<dbReference type="OrthoDB" id="64767at2759"/>
<dbReference type="PROSITE" id="PS51194">
    <property type="entry name" value="HELICASE_CTER"/>
    <property type="match status" value="1"/>
</dbReference>
<dbReference type="InterPro" id="IPR011545">
    <property type="entry name" value="DEAD/DEAH_box_helicase_dom"/>
</dbReference>
<dbReference type="OMA" id="QYGNFIF"/>
<evidence type="ECO:0000259" key="7">
    <source>
        <dbReference type="PROSITE" id="PS51194"/>
    </source>
</evidence>
<dbReference type="Proteomes" id="UP000008983">
    <property type="component" value="Unassembled WGS sequence"/>
</dbReference>
<dbReference type="InterPro" id="IPR027417">
    <property type="entry name" value="P-loop_NTPase"/>
</dbReference>
<dbReference type="AlphaFoldDB" id="G0R0V3"/>
<evidence type="ECO:0000256" key="3">
    <source>
        <dbReference type="ARBA" id="ARBA00022806"/>
    </source>
</evidence>
<dbReference type="InterPro" id="IPR001650">
    <property type="entry name" value="Helicase_C-like"/>
</dbReference>